<reference evidence="1" key="1">
    <citation type="submission" date="2021-06" db="EMBL/GenBank/DDBJ databases">
        <authorList>
            <person name="Kallberg Y."/>
            <person name="Tangrot J."/>
            <person name="Rosling A."/>
        </authorList>
    </citation>
    <scope>NUCLEOTIDE SEQUENCE</scope>
    <source>
        <strain evidence="1">FL966</strain>
    </source>
</reference>
<keyword evidence="2" id="KW-1185">Reference proteome</keyword>
<sequence>QHITSNKVMVYKNDDTYYLQFITWISDYPGIIWIHLAEYY</sequence>
<feature type="non-terminal residue" evidence="1">
    <location>
        <position position="1"/>
    </location>
</feature>
<comment type="caution">
    <text evidence="1">The sequence shown here is derived from an EMBL/GenBank/DDBJ whole genome shotgun (WGS) entry which is preliminary data.</text>
</comment>
<organism evidence="1 2">
    <name type="scientific">Cetraspora pellucida</name>
    <dbReference type="NCBI Taxonomy" id="1433469"/>
    <lineage>
        <taxon>Eukaryota</taxon>
        <taxon>Fungi</taxon>
        <taxon>Fungi incertae sedis</taxon>
        <taxon>Mucoromycota</taxon>
        <taxon>Glomeromycotina</taxon>
        <taxon>Glomeromycetes</taxon>
        <taxon>Diversisporales</taxon>
        <taxon>Gigasporaceae</taxon>
        <taxon>Cetraspora</taxon>
    </lineage>
</organism>
<dbReference type="EMBL" id="CAJVQA010051410">
    <property type="protein sequence ID" value="CAG8822229.1"/>
    <property type="molecule type" value="Genomic_DNA"/>
</dbReference>
<evidence type="ECO:0000313" key="1">
    <source>
        <dbReference type="EMBL" id="CAG8822229.1"/>
    </source>
</evidence>
<dbReference type="Proteomes" id="UP000789759">
    <property type="component" value="Unassembled WGS sequence"/>
</dbReference>
<name>A0A9N9KEF6_9GLOM</name>
<protein>
    <submittedName>
        <fullName evidence="1">7748_t:CDS:1</fullName>
    </submittedName>
</protein>
<dbReference type="AlphaFoldDB" id="A0A9N9KEF6"/>
<gene>
    <name evidence="1" type="ORF">CPELLU_LOCUS19803</name>
</gene>
<accession>A0A9N9KEF6</accession>
<evidence type="ECO:0000313" key="2">
    <source>
        <dbReference type="Proteomes" id="UP000789759"/>
    </source>
</evidence>
<proteinExistence type="predicted"/>